<evidence type="ECO:0000313" key="3">
    <source>
        <dbReference type="EMBL" id="KAG8456967.1"/>
    </source>
</evidence>
<dbReference type="CDD" id="cd00014">
    <property type="entry name" value="CH_SF"/>
    <property type="match status" value="1"/>
</dbReference>
<feature type="region of interest" description="Disordered" evidence="1">
    <location>
        <begin position="671"/>
        <end position="698"/>
    </location>
</feature>
<dbReference type="SUPFAM" id="SSF47576">
    <property type="entry name" value="Calponin-homology domain, CH-domain"/>
    <property type="match status" value="1"/>
</dbReference>
<feature type="compositionally biased region" description="Low complexity" evidence="1">
    <location>
        <begin position="268"/>
        <end position="277"/>
    </location>
</feature>
<keyword evidence="4" id="KW-1185">Reference proteome</keyword>
<organism evidence="3 4">
    <name type="scientific">Diacronema lutheri</name>
    <name type="common">Unicellular marine alga</name>
    <name type="synonym">Monochrysis lutheri</name>
    <dbReference type="NCBI Taxonomy" id="2081491"/>
    <lineage>
        <taxon>Eukaryota</taxon>
        <taxon>Haptista</taxon>
        <taxon>Haptophyta</taxon>
        <taxon>Pavlovophyceae</taxon>
        <taxon>Pavlovales</taxon>
        <taxon>Pavlovaceae</taxon>
        <taxon>Diacronema</taxon>
    </lineage>
</organism>
<proteinExistence type="predicted"/>
<feature type="region of interest" description="Disordered" evidence="1">
    <location>
        <begin position="723"/>
        <end position="761"/>
    </location>
</feature>
<dbReference type="AlphaFoldDB" id="A0A8J6BZF2"/>
<evidence type="ECO:0000256" key="1">
    <source>
        <dbReference type="SAM" id="MobiDB-lite"/>
    </source>
</evidence>
<feature type="compositionally biased region" description="Low complexity" evidence="1">
    <location>
        <begin position="678"/>
        <end position="692"/>
    </location>
</feature>
<dbReference type="Proteomes" id="UP000751190">
    <property type="component" value="Unassembled WGS sequence"/>
</dbReference>
<sequence>MRFRAWEPRSADAERALTLIREVTGVPIYGHSDHQLLGAIRSGVLLCQYATALCPGGPAEWPKLGGATSTVLALDNLAKFVEVACIANVPTELLITPADLHDGLNARRVRLCLKALRAAATTGLPVNVKPLASFRAYMPPFIGATYSTTDQGARGSNDPPHSALGVSDGVGARVGGGSANVHSSAASQVGTAIAAACRGPLGAAPAVDSPTSRVEARARGGATQRDWGEEGEDAAVTQEATAVTIVEQAVWRRATQVEREAGAARTLASGAAAAATSDRGVNPQQLQLHGPPHGGSPEEQQQPRLDEQPQDPLPPELELPQRVALPDAMADVPESARCVRRDSPAADGGAYAAVVVGEAGATLSRRADAPAQRSARGGAGEARATSQPQPQPQVRDGRLLPRQIHSPQQHAVPPGATADGGSSRARAERHALPLAAEDAARRLVEGKCCAAVGAVADVERCARMEMGAEALRGAGWLEADTAGAQSAEAERRERQCAQAHARSQAALAVPADGGVASRAEPNRPTRRAGLYLAWLMPCASRPPADNTAAEQLAERSARALSFAAVSDATRTAKADAAATAKKAKKAKKAKAAMAASQAKAQAEARAQAKALACKEADARARAADASARAKVDARVRARAQVEADAPAAEQARVEWQVARITAAAVQPTTPARRDARLAKPAAAAAGTGARSRVSSTCESGYDSDAELEALLLGILSDRAQCEQGREGMRADDASDGLRTAPPASWSADGSESPIVQHLYRA</sequence>
<accession>A0A8J6BZF2</accession>
<dbReference type="InterPro" id="IPR036872">
    <property type="entry name" value="CH_dom_sf"/>
</dbReference>
<dbReference type="InterPro" id="IPR001715">
    <property type="entry name" value="CH_dom"/>
</dbReference>
<dbReference type="EMBL" id="JAGTXO010000093">
    <property type="protein sequence ID" value="KAG8456967.1"/>
    <property type="molecule type" value="Genomic_DNA"/>
</dbReference>
<feature type="region of interest" description="Disordered" evidence="1">
    <location>
        <begin position="362"/>
        <end position="429"/>
    </location>
</feature>
<feature type="compositionally biased region" description="Basic and acidic residues" evidence="1">
    <location>
        <begin position="723"/>
        <end position="732"/>
    </location>
</feature>
<evidence type="ECO:0000259" key="2">
    <source>
        <dbReference type="PROSITE" id="PS50021"/>
    </source>
</evidence>
<name>A0A8J6BZF2_DIALT</name>
<reference evidence="3" key="1">
    <citation type="submission" date="2021-05" db="EMBL/GenBank/DDBJ databases">
        <title>The genome of the haptophyte Pavlova lutheri (Diacronema luteri, Pavlovales) - a model for lipid biosynthesis in eukaryotic algae.</title>
        <authorList>
            <person name="Hulatt C.J."/>
            <person name="Posewitz M.C."/>
        </authorList>
    </citation>
    <scope>NUCLEOTIDE SEQUENCE</scope>
    <source>
        <strain evidence="3">NIVA-4/92</strain>
    </source>
</reference>
<feature type="domain" description="Calponin-homology (CH)" evidence="2">
    <location>
        <begin position="10"/>
        <end position="120"/>
    </location>
</feature>
<dbReference type="Gene3D" id="1.10.418.10">
    <property type="entry name" value="Calponin-like domain"/>
    <property type="match status" value="1"/>
</dbReference>
<dbReference type="PROSITE" id="PS50021">
    <property type="entry name" value="CH"/>
    <property type="match status" value="1"/>
</dbReference>
<protein>
    <recommendedName>
        <fullName evidence="2">Calponin-homology (CH) domain-containing protein</fullName>
    </recommendedName>
</protein>
<feature type="region of interest" description="Disordered" evidence="1">
    <location>
        <begin position="268"/>
        <end position="317"/>
    </location>
</feature>
<gene>
    <name evidence="3" type="ORF">KFE25_009752</name>
</gene>
<evidence type="ECO:0000313" key="4">
    <source>
        <dbReference type="Proteomes" id="UP000751190"/>
    </source>
</evidence>
<feature type="region of interest" description="Disordered" evidence="1">
    <location>
        <begin position="203"/>
        <end position="235"/>
    </location>
</feature>
<feature type="compositionally biased region" description="Low complexity" evidence="1">
    <location>
        <begin position="371"/>
        <end position="384"/>
    </location>
</feature>
<comment type="caution">
    <text evidence="3">The sequence shown here is derived from an EMBL/GenBank/DDBJ whole genome shotgun (WGS) entry which is preliminary data.</text>
</comment>